<dbReference type="SMART" id="SM00346">
    <property type="entry name" value="HTH_ICLR"/>
    <property type="match status" value="1"/>
</dbReference>
<evidence type="ECO:0000313" key="7">
    <source>
        <dbReference type="EMBL" id="SIS67060.1"/>
    </source>
</evidence>
<proteinExistence type="predicted"/>
<dbReference type="Gene3D" id="3.30.450.40">
    <property type="match status" value="1"/>
</dbReference>
<dbReference type="Pfam" id="PF01614">
    <property type="entry name" value="IclR_C"/>
    <property type="match status" value="1"/>
</dbReference>
<feature type="transmembrane region" description="Helical" evidence="4">
    <location>
        <begin position="88"/>
        <end position="107"/>
    </location>
</feature>
<evidence type="ECO:0000256" key="3">
    <source>
        <dbReference type="ARBA" id="ARBA00023163"/>
    </source>
</evidence>
<evidence type="ECO:0000259" key="6">
    <source>
        <dbReference type="PROSITE" id="PS51078"/>
    </source>
</evidence>
<dbReference type="GO" id="GO:0003700">
    <property type="term" value="F:DNA-binding transcription factor activity"/>
    <property type="evidence" value="ECO:0007669"/>
    <property type="project" value="TreeGrafter"/>
</dbReference>
<dbReference type="Pfam" id="PF09339">
    <property type="entry name" value="HTH_IclR"/>
    <property type="match status" value="1"/>
</dbReference>
<dbReference type="OrthoDB" id="9807558at2"/>
<dbReference type="PANTHER" id="PTHR30136:SF33">
    <property type="entry name" value="TRANSCRIPTIONAL REGULATORY PROTEIN"/>
    <property type="match status" value="1"/>
</dbReference>
<accession>A0A1N7L082</accession>
<dbReference type="AlphaFoldDB" id="A0A1N7L082"/>
<evidence type="ECO:0000313" key="8">
    <source>
        <dbReference type="Proteomes" id="UP000185678"/>
    </source>
</evidence>
<keyword evidence="2" id="KW-0238">DNA-binding</keyword>
<dbReference type="PROSITE" id="PS51077">
    <property type="entry name" value="HTH_ICLR"/>
    <property type="match status" value="1"/>
</dbReference>
<dbReference type="Gene3D" id="1.10.10.10">
    <property type="entry name" value="Winged helix-like DNA-binding domain superfamily/Winged helix DNA-binding domain"/>
    <property type="match status" value="1"/>
</dbReference>
<protein>
    <submittedName>
        <fullName evidence="7">Transcriptional regulator, IclR family</fullName>
    </submittedName>
</protein>
<dbReference type="InterPro" id="IPR014757">
    <property type="entry name" value="Tscrpt_reg_IclR_C"/>
</dbReference>
<reference evidence="7 8" key="1">
    <citation type="submission" date="2017-01" db="EMBL/GenBank/DDBJ databases">
        <authorList>
            <person name="Mah S.A."/>
            <person name="Swanson W.J."/>
            <person name="Moy G.W."/>
            <person name="Vacquier V.D."/>
        </authorList>
    </citation>
    <scope>NUCLEOTIDE SEQUENCE [LARGE SCALE GENOMIC DNA]</scope>
    <source>
        <strain evidence="7 8">DSM 11589</strain>
    </source>
</reference>
<evidence type="ECO:0000256" key="4">
    <source>
        <dbReference type="SAM" id="Phobius"/>
    </source>
</evidence>
<dbReference type="SUPFAM" id="SSF46785">
    <property type="entry name" value="Winged helix' DNA-binding domain"/>
    <property type="match status" value="1"/>
</dbReference>
<keyword evidence="4" id="KW-1133">Transmembrane helix</keyword>
<dbReference type="Proteomes" id="UP000185678">
    <property type="component" value="Unassembled WGS sequence"/>
</dbReference>
<dbReference type="SUPFAM" id="SSF55781">
    <property type="entry name" value="GAF domain-like"/>
    <property type="match status" value="1"/>
</dbReference>
<gene>
    <name evidence="7" type="ORF">SAMN05421779_10312</name>
</gene>
<evidence type="ECO:0000259" key="5">
    <source>
        <dbReference type="PROSITE" id="PS51077"/>
    </source>
</evidence>
<keyword evidence="8" id="KW-1185">Reference proteome</keyword>
<dbReference type="GO" id="GO:0003677">
    <property type="term" value="F:DNA binding"/>
    <property type="evidence" value="ECO:0007669"/>
    <property type="project" value="UniProtKB-KW"/>
</dbReference>
<organism evidence="7 8">
    <name type="scientific">Insolitispirillum peregrinum</name>
    <dbReference type="NCBI Taxonomy" id="80876"/>
    <lineage>
        <taxon>Bacteria</taxon>
        <taxon>Pseudomonadati</taxon>
        <taxon>Pseudomonadota</taxon>
        <taxon>Alphaproteobacteria</taxon>
        <taxon>Rhodospirillales</taxon>
        <taxon>Novispirillaceae</taxon>
        <taxon>Insolitispirillum</taxon>
    </lineage>
</organism>
<sequence length="277" mass="29613">MKRRGEMLEAHTETVLPEGADPAERDSQFVTALARGLDVLRAFRPGDGPLGNQQLAERTGLPKPTVSRLTYTLSRLGYLEHLSDVGKYALGVGVLSLGFTALGAMGMRRIARPFLQELATYSGLSVALGTRDQLSMVYLECCRGDSAIMLALDVGSHLKLSTSAIGRAYLSALPPAEQAGLFASLARHEGDRWPEALRGLEQAKTDIANRGFCLSAGDWKSEVNAVGVPLGVGEGGLAFALNCGGPAYMLPFERLIDDIGPRLVQVAAAIRRQMGME</sequence>
<dbReference type="EMBL" id="FTOA01000003">
    <property type="protein sequence ID" value="SIS67060.1"/>
    <property type="molecule type" value="Genomic_DNA"/>
</dbReference>
<dbReference type="InterPro" id="IPR005471">
    <property type="entry name" value="Tscrpt_reg_IclR_N"/>
</dbReference>
<evidence type="ECO:0000256" key="2">
    <source>
        <dbReference type="ARBA" id="ARBA00023125"/>
    </source>
</evidence>
<dbReference type="PANTHER" id="PTHR30136">
    <property type="entry name" value="HELIX-TURN-HELIX TRANSCRIPTIONAL REGULATOR, ICLR FAMILY"/>
    <property type="match status" value="1"/>
</dbReference>
<dbReference type="STRING" id="80876.SAMN05421779_10312"/>
<evidence type="ECO:0000256" key="1">
    <source>
        <dbReference type="ARBA" id="ARBA00023015"/>
    </source>
</evidence>
<keyword evidence="1" id="KW-0805">Transcription regulation</keyword>
<feature type="domain" description="HTH iclR-type" evidence="5">
    <location>
        <begin position="30"/>
        <end position="92"/>
    </location>
</feature>
<dbReference type="InterPro" id="IPR036390">
    <property type="entry name" value="WH_DNA-bd_sf"/>
</dbReference>
<dbReference type="PROSITE" id="PS51078">
    <property type="entry name" value="ICLR_ED"/>
    <property type="match status" value="1"/>
</dbReference>
<dbReference type="InterPro" id="IPR050707">
    <property type="entry name" value="HTH_MetabolicPath_Reg"/>
</dbReference>
<dbReference type="InterPro" id="IPR036388">
    <property type="entry name" value="WH-like_DNA-bd_sf"/>
</dbReference>
<keyword evidence="3" id="KW-0804">Transcription</keyword>
<dbReference type="InterPro" id="IPR029016">
    <property type="entry name" value="GAF-like_dom_sf"/>
</dbReference>
<dbReference type="RefSeq" id="WP_084194676.1">
    <property type="nucleotide sequence ID" value="NZ_FTOA01000003.1"/>
</dbReference>
<feature type="domain" description="IclR-ED" evidence="6">
    <location>
        <begin position="93"/>
        <end position="276"/>
    </location>
</feature>
<keyword evidence="4" id="KW-0812">Transmembrane</keyword>
<keyword evidence="4" id="KW-0472">Membrane</keyword>
<dbReference type="GO" id="GO:0045892">
    <property type="term" value="P:negative regulation of DNA-templated transcription"/>
    <property type="evidence" value="ECO:0007669"/>
    <property type="project" value="TreeGrafter"/>
</dbReference>
<name>A0A1N7L082_9PROT</name>